<dbReference type="SUPFAM" id="SSF53697">
    <property type="entry name" value="SIS domain"/>
    <property type="match status" value="1"/>
</dbReference>
<accession>A0A840QLV3</accession>
<dbReference type="GO" id="GO:1901135">
    <property type="term" value="P:carbohydrate derivative metabolic process"/>
    <property type="evidence" value="ECO:0007669"/>
    <property type="project" value="InterPro"/>
</dbReference>
<dbReference type="PANTHER" id="PTHR30514">
    <property type="entry name" value="GLUCOKINASE"/>
    <property type="match status" value="1"/>
</dbReference>
<evidence type="ECO:0000313" key="6">
    <source>
        <dbReference type="EMBL" id="MBB5172348.1"/>
    </source>
</evidence>
<dbReference type="EMBL" id="JACHHB010000002">
    <property type="protein sequence ID" value="MBB5172348.1"/>
    <property type="molecule type" value="Genomic_DNA"/>
</dbReference>
<dbReference type="Pfam" id="PF01380">
    <property type="entry name" value="SIS"/>
    <property type="match status" value="1"/>
</dbReference>
<reference evidence="6 7" key="1">
    <citation type="submission" date="2020-08" db="EMBL/GenBank/DDBJ databases">
        <title>Genomic Encyclopedia of Type Strains, Phase IV (KMG-IV): sequencing the most valuable type-strain genomes for metagenomic binning, comparative biology and taxonomic classification.</title>
        <authorList>
            <person name="Goeker M."/>
        </authorList>
    </citation>
    <scope>NUCLEOTIDE SEQUENCE [LARGE SCALE GENOMIC DNA]</scope>
    <source>
        <strain evidence="6 7">DSM 24696</strain>
    </source>
</reference>
<dbReference type="InterPro" id="IPR000281">
    <property type="entry name" value="HTH_RpiR"/>
</dbReference>
<dbReference type="GO" id="GO:0003677">
    <property type="term" value="F:DNA binding"/>
    <property type="evidence" value="ECO:0007669"/>
    <property type="project" value="UniProtKB-KW"/>
</dbReference>
<dbReference type="InterPro" id="IPR047640">
    <property type="entry name" value="RpiR-like"/>
</dbReference>
<dbReference type="InterPro" id="IPR035472">
    <property type="entry name" value="RpiR-like_SIS"/>
</dbReference>
<dbReference type="AlphaFoldDB" id="A0A840QLV3"/>
<comment type="caution">
    <text evidence="6">The sequence shown here is derived from an EMBL/GenBank/DDBJ whole genome shotgun (WGS) entry which is preliminary data.</text>
</comment>
<evidence type="ECO:0000256" key="3">
    <source>
        <dbReference type="ARBA" id="ARBA00023163"/>
    </source>
</evidence>
<gene>
    <name evidence="6" type="ORF">HNQ41_000492</name>
</gene>
<keyword evidence="1" id="KW-0805">Transcription regulation</keyword>
<dbReference type="GO" id="GO:0003700">
    <property type="term" value="F:DNA-binding transcription factor activity"/>
    <property type="evidence" value="ECO:0007669"/>
    <property type="project" value="InterPro"/>
</dbReference>
<dbReference type="Gene3D" id="1.10.10.10">
    <property type="entry name" value="Winged helix-like DNA-binding domain superfamily/Winged helix DNA-binding domain"/>
    <property type="match status" value="1"/>
</dbReference>
<dbReference type="Pfam" id="PF01418">
    <property type="entry name" value="HTH_6"/>
    <property type="match status" value="1"/>
</dbReference>
<feature type="domain" description="HTH rpiR-type" evidence="4">
    <location>
        <begin position="4"/>
        <end position="80"/>
    </location>
</feature>
<evidence type="ECO:0000256" key="2">
    <source>
        <dbReference type="ARBA" id="ARBA00023125"/>
    </source>
</evidence>
<evidence type="ECO:0000259" key="5">
    <source>
        <dbReference type="PROSITE" id="PS51464"/>
    </source>
</evidence>
<dbReference type="InterPro" id="IPR036388">
    <property type="entry name" value="WH-like_DNA-bd_sf"/>
</dbReference>
<protein>
    <submittedName>
        <fullName evidence="6">DNA-binding MurR/RpiR family transcriptional regulator</fullName>
    </submittedName>
</protein>
<proteinExistence type="predicted"/>
<dbReference type="InterPro" id="IPR001347">
    <property type="entry name" value="SIS_dom"/>
</dbReference>
<dbReference type="PANTHER" id="PTHR30514:SF1">
    <property type="entry name" value="HTH-TYPE TRANSCRIPTIONAL REGULATOR HEXR-RELATED"/>
    <property type="match status" value="1"/>
</dbReference>
<dbReference type="SUPFAM" id="SSF46689">
    <property type="entry name" value="Homeodomain-like"/>
    <property type="match status" value="1"/>
</dbReference>
<dbReference type="CDD" id="cd05013">
    <property type="entry name" value="SIS_RpiR"/>
    <property type="match status" value="1"/>
</dbReference>
<dbReference type="Proteomes" id="UP000551878">
    <property type="component" value="Unassembled WGS sequence"/>
</dbReference>
<dbReference type="PROSITE" id="PS51071">
    <property type="entry name" value="HTH_RPIR"/>
    <property type="match status" value="1"/>
</dbReference>
<evidence type="ECO:0000256" key="1">
    <source>
        <dbReference type="ARBA" id="ARBA00023015"/>
    </source>
</evidence>
<evidence type="ECO:0000313" key="7">
    <source>
        <dbReference type="Proteomes" id="UP000551878"/>
    </source>
</evidence>
<dbReference type="GO" id="GO:0097367">
    <property type="term" value="F:carbohydrate derivative binding"/>
    <property type="evidence" value="ECO:0007669"/>
    <property type="project" value="InterPro"/>
</dbReference>
<dbReference type="InterPro" id="IPR046348">
    <property type="entry name" value="SIS_dom_sf"/>
</dbReference>
<organism evidence="6 7">
    <name type="scientific">Texcoconibacillus texcoconensis</name>
    <dbReference type="NCBI Taxonomy" id="1095777"/>
    <lineage>
        <taxon>Bacteria</taxon>
        <taxon>Bacillati</taxon>
        <taxon>Bacillota</taxon>
        <taxon>Bacilli</taxon>
        <taxon>Bacillales</taxon>
        <taxon>Bacillaceae</taxon>
        <taxon>Texcoconibacillus</taxon>
    </lineage>
</organism>
<feature type="domain" description="SIS" evidence="5">
    <location>
        <begin position="126"/>
        <end position="266"/>
    </location>
</feature>
<keyword evidence="3" id="KW-0804">Transcription</keyword>
<dbReference type="Gene3D" id="3.40.50.10490">
    <property type="entry name" value="Glucose-6-phosphate isomerase like protein, domain 1"/>
    <property type="match status" value="1"/>
</dbReference>
<name>A0A840QLV3_9BACI</name>
<keyword evidence="2 6" id="KW-0238">DNA-binding</keyword>
<sequence length="284" mass="31828">MNDRVILSKIQAQLSSFTSAERKIAEYILEHGDFVPTMTTKQLAEQANASEASIIRFCKRIGLDSFRMLKVALAQELTHSEATINSASLLQTHDTPHSLFQKVTSLNRMSLDMTTKTLSHHEFERAIEVIMNASKVGLYGVGGSFPPAFDGHYKLMRLGFHAVASADYHYMIPFITMMDQTGVVICFSTSGRTKEVIQLASYAKERNLTVIAITTLDNSPLYKLSDIALCIPDIELEQRIGSIASRTSQLNIIDALYVSIFHEIGEDLVESFVESRKKTEERRE</sequence>
<evidence type="ECO:0000259" key="4">
    <source>
        <dbReference type="PROSITE" id="PS51071"/>
    </source>
</evidence>
<dbReference type="PROSITE" id="PS51464">
    <property type="entry name" value="SIS"/>
    <property type="match status" value="1"/>
</dbReference>
<dbReference type="InterPro" id="IPR009057">
    <property type="entry name" value="Homeodomain-like_sf"/>
</dbReference>
<dbReference type="RefSeq" id="WP_184662835.1">
    <property type="nucleotide sequence ID" value="NZ_JACHHB010000002.1"/>
</dbReference>
<keyword evidence="7" id="KW-1185">Reference proteome</keyword>